<dbReference type="EMBL" id="AP029264">
    <property type="protein sequence ID" value="BFF93747.1"/>
    <property type="molecule type" value="Genomic_DNA"/>
</dbReference>
<evidence type="ECO:0000313" key="3">
    <source>
        <dbReference type="Proteomes" id="UP001500889"/>
    </source>
</evidence>
<keyword evidence="3" id="KW-1185">Reference proteome</keyword>
<evidence type="ECO:0008006" key="4">
    <source>
        <dbReference type="Google" id="ProtNLM"/>
    </source>
</evidence>
<keyword evidence="1" id="KW-0732">Signal</keyword>
<sequence length="110" mass="12550">MKLVLLHLFALLAFLVLAQTLECTPPKIEYCNACQDPNIISESALKDCKPGYHIVEGFCQTIKTRRSGPKCLPDERKTSDGSCRKKKRAFKRCPHILEPKLKRNAVKRRP</sequence>
<dbReference type="AlphaFoldDB" id="A0AAU9FDN0"/>
<feature type="signal peptide" evidence="1">
    <location>
        <begin position="1"/>
        <end position="18"/>
    </location>
</feature>
<organism evidence="2 3">
    <name type="scientific">Drosophila madeirensis</name>
    <name type="common">Fruit fly</name>
    <dbReference type="NCBI Taxonomy" id="30013"/>
    <lineage>
        <taxon>Eukaryota</taxon>
        <taxon>Metazoa</taxon>
        <taxon>Ecdysozoa</taxon>
        <taxon>Arthropoda</taxon>
        <taxon>Hexapoda</taxon>
        <taxon>Insecta</taxon>
        <taxon>Pterygota</taxon>
        <taxon>Neoptera</taxon>
        <taxon>Endopterygota</taxon>
        <taxon>Diptera</taxon>
        <taxon>Brachycera</taxon>
        <taxon>Muscomorpha</taxon>
        <taxon>Ephydroidea</taxon>
        <taxon>Drosophilidae</taxon>
        <taxon>Drosophila</taxon>
        <taxon>Sophophora</taxon>
    </lineage>
</organism>
<proteinExistence type="predicted"/>
<protein>
    <recommendedName>
        <fullName evidence="4">Seminal fluid protein</fullName>
    </recommendedName>
</protein>
<name>A0AAU9FDN0_DROMD</name>
<dbReference type="Proteomes" id="UP001500889">
    <property type="component" value="Chromosome U"/>
</dbReference>
<reference evidence="2 3" key="1">
    <citation type="submission" date="2024-02" db="EMBL/GenBank/DDBJ databases">
        <title>A chromosome-level genome assembly of Drosophila madeirensis, a fruit fly species endemic to Madeira island.</title>
        <authorList>
            <person name="Tomihara K."/>
            <person name="Llopart A."/>
            <person name="Yamamoto D."/>
        </authorList>
    </citation>
    <scope>NUCLEOTIDE SEQUENCE [LARGE SCALE GENOMIC DNA]</scope>
    <source>
        <strain evidence="2 3">RF1</strain>
    </source>
</reference>
<evidence type="ECO:0000313" key="2">
    <source>
        <dbReference type="EMBL" id="BFF93747.1"/>
    </source>
</evidence>
<accession>A0AAU9FDN0</accession>
<evidence type="ECO:0000256" key="1">
    <source>
        <dbReference type="SAM" id="SignalP"/>
    </source>
</evidence>
<feature type="chain" id="PRO_5043325339" description="Seminal fluid protein" evidence="1">
    <location>
        <begin position="19"/>
        <end position="110"/>
    </location>
</feature>
<gene>
    <name evidence="2" type="ORF">DMAD_11536</name>
</gene>